<evidence type="ECO:0000313" key="9">
    <source>
        <dbReference type="EMBL" id="XAY06498.1"/>
    </source>
</evidence>
<keyword evidence="7" id="KW-0732">Signal</keyword>
<accession>A0AAU7AXY3</accession>
<dbReference type="InterPro" id="IPR025937">
    <property type="entry name" value="PDGLE_dom"/>
</dbReference>
<gene>
    <name evidence="9" type="ORF">DSM112329_03369</name>
</gene>
<comment type="subcellular location">
    <subcellularLocation>
        <location evidence="1">Cell membrane</location>
    </subcellularLocation>
</comment>
<reference evidence="9" key="1">
    <citation type="submission" date="2022-12" db="EMBL/GenBank/DDBJ databases">
        <title>Paraconexibacter alkalitolerans sp. nov. and Baekduia alba sp. nov., isolated from soil and emended description of the genera Paraconexibacter (Chun et al., 2020) and Baekduia (An et al., 2020).</title>
        <authorList>
            <person name="Vieira S."/>
            <person name="Huber K.J."/>
            <person name="Geppert A."/>
            <person name="Wolf J."/>
            <person name="Neumann-Schaal M."/>
            <person name="Muesken M."/>
            <person name="Overmann J."/>
        </authorList>
    </citation>
    <scope>NUCLEOTIDE SEQUENCE</scope>
    <source>
        <strain evidence="9">AEG42_29</strain>
    </source>
</reference>
<evidence type="ECO:0000256" key="6">
    <source>
        <dbReference type="SAM" id="Phobius"/>
    </source>
</evidence>
<evidence type="ECO:0000256" key="1">
    <source>
        <dbReference type="ARBA" id="ARBA00004236"/>
    </source>
</evidence>
<evidence type="ECO:0000256" key="7">
    <source>
        <dbReference type="SAM" id="SignalP"/>
    </source>
</evidence>
<dbReference type="AlphaFoldDB" id="A0AAU7AXY3"/>
<evidence type="ECO:0000259" key="8">
    <source>
        <dbReference type="Pfam" id="PF13190"/>
    </source>
</evidence>
<protein>
    <recommendedName>
        <fullName evidence="8">PDGLE domain-containing protein</fullName>
    </recommendedName>
</protein>
<dbReference type="GO" id="GO:0005886">
    <property type="term" value="C:plasma membrane"/>
    <property type="evidence" value="ECO:0007669"/>
    <property type="project" value="UniProtKB-SubCell"/>
</dbReference>
<feature type="signal peptide" evidence="7">
    <location>
        <begin position="1"/>
        <end position="23"/>
    </location>
</feature>
<feature type="transmembrane region" description="Helical" evidence="6">
    <location>
        <begin position="72"/>
        <end position="96"/>
    </location>
</feature>
<keyword evidence="5 6" id="KW-0472">Membrane</keyword>
<feature type="chain" id="PRO_5043526195" description="PDGLE domain-containing protein" evidence="7">
    <location>
        <begin position="24"/>
        <end position="112"/>
    </location>
</feature>
<dbReference type="RefSeq" id="WP_354697730.1">
    <property type="nucleotide sequence ID" value="NZ_CP114014.1"/>
</dbReference>
<proteinExistence type="predicted"/>
<keyword evidence="4 6" id="KW-1133">Transmembrane helix</keyword>
<organism evidence="9">
    <name type="scientific">Paraconexibacter sp. AEG42_29</name>
    <dbReference type="NCBI Taxonomy" id="2997339"/>
    <lineage>
        <taxon>Bacteria</taxon>
        <taxon>Bacillati</taxon>
        <taxon>Actinomycetota</taxon>
        <taxon>Thermoleophilia</taxon>
        <taxon>Solirubrobacterales</taxon>
        <taxon>Paraconexibacteraceae</taxon>
        <taxon>Paraconexibacter</taxon>
    </lineage>
</organism>
<dbReference type="Pfam" id="PF13190">
    <property type="entry name" value="PDGLE"/>
    <property type="match status" value="1"/>
</dbReference>
<dbReference type="EMBL" id="CP114014">
    <property type="protein sequence ID" value="XAY06498.1"/>
    <property type="molecule type" value="Genomic_DNA"/>
</dbReference>
<name>A0AAU7AXY3_9ACTN</name>
<evidence type="ECO:0000256" key="2">
    <source>
        <dbReference type="ARBA" id="ARBA00022475"/>
    </source>
</evidence>
<sequence length="112" mass="11371">MRATSTRLFVILALAVAIGLATAVSPFASASPDGLEKVAQDKGFVDDGRLHALQDDAPVPDYAFPGIDDERLATGVAGFTGTLAVFALGSGLAYVIRRRAAGRPGATGAPAT</sequence>
<keyword evidence="3 6" id="KW-0812">Transmembrane</keyword>
<dbReference type="KEGG" id="parq:DSM112329_03369"/>
<evidence type="ECO:0000256" key="5">
    <source>
        <dbReference type="ARBA" id="ARBA00023136"/>
    </source>
</evidence>
<evidence type="ECO:0000256" key="3">
    <source>
        <dbReference type="ARBA" id="ARBA00022692"/>
    </source>
</evidence>
<evidence type="ECO:0000256" key="4">
    <source>
        <dbReference type="ARBA" id="ARBA00022989"/>
    </source>
</evidence>
<feature type="domain" description="PDGLE" evidence="8">
    <location>
        <begin position="8"/>
        <end position="98"/>
    </location>
</feature>
<keyword evidence="2" id="KW-1003">Cell membrane</keyword>